<protein>
    <recommendedName>
        <fullName evidence="3">GDP/GTP exchange factor Sec2 N-terminal domain-containing protein</fullName>
    </recommendedName>
</protein>
<feature type="compositionally biased region" description="Basic and acidic residues" evidence="2">
    <location>
        <begin position="870"/>
        <end position="880"/>
    </location>
</feature>
<dbReference type="AlphaFoldDB" id="A0AAW0Z4A2"/>
<name>A0AAW0Z4A2_9TREE</name>
<feature type="compositionally biased region" description="Low complexity" evidence="2">
    <location>
        <begin position="468"/>
        <end position="482"/>
    </location>
</feature>
<comment type="caution">
    <text evidence="4">The sequence shown here is derived from an EMBL/GenBank/DDBJ whole genome shotgun (WGS) entry which is preliminary data.</text>
</comment>
<dbReference type="SUPFAM" id="SSF144284">
    <property type="entry name" value="Sec2 N-terminal region"/>
    <property type="match status" value="1"/>
</dbReference>
<feature type="compositionally biased region" description="Polar residues" evidence="2">
    <location>
        <begin position="189"/>
        <end position="201"/>
    </location>
</feature>
<feature type="region of interest" description="Disordered" evidence="2">
    <location>
        <begin position="463"/>
        <end position="569"/>
    </location>
</feature>
<dbReference type="Gene3D" id="6.10.140.910">
    <property type="match status" value="1"/>
</dbReference>
<keyword evidence="5" id="KW-1185">Reference proteome</keyword>
<dbReference type="Pfam" id="PF06428">
    <property type="entry name" value="Sec2p"/>
    <property type="match status" value="1"/>
</dbReference>
<feature type="region of interest" description="Disordered" evidence="2">
    <location>
        <begin position="646"/>
        <end position="679"/>
    </location>
</feature>
<reference evidence="4 5" key="1">
    <citation type="journal article" date="2024" name="bioRxiv">
        <title>Comparative genomics of Cryptococcus and Kwoniella reveals pathogenesis evolution and contrasting karyotype dynamics via intercentromeric recombination or chromosome fusion.</title>
        <authorList>
            <person name="Coelho M.A."/>
            <person name="David-Palma M."/>
            <person name="Shea T."/>
            <person name="Bowers K."/>
            <person name="McGinley-Smith S."/>
            <person name="Mohammad A.W."/>
            <person name="Gnirke A."/>
            <person name="Yurkov A.M."/>
            <person name="Nowrousian M."/>
            <person name="Sun S."/>
            <person name="Cuomo C.A."/>
            <person name="Heitman J."/>
        </authorList>
    </citation>
    <scope>NUCLEOTIDE SEQUENCE [LARGE SCALE GENOMIC DNA]</scope>
    <source>
        <strain evidence="4 5">CBS 13917</strain>
    </source>
</reference>
<feature type="compositionally biased region" description="Low complexity" evidence="2">
    <location>
        <begin position="516"/>
        <end position="529"/>
    </location>
</feature>
<organism evidence="4 5">
    <name type="scientific">Kwoniella newhampshirensis</name>
    <dbReference type="NCBI Taxonomy" id="1651941"/>
    <lineage>
        <taxon>Eukaryota</taxon>
        <taxon>Fungi</taxon>
        <taxon>Dikarya</taxon>
        <taxon>Basidiomycota</taxon>
        <taxon>Agaricomycotina</taxon>
        <taxon>Tremellomycetes</taxon>
        <taxon>Tremellales</taxon>
        <taxon>Cryptococcaceae</taxon>
        <taxon>Kwoniella</taxon>
    </lineage>
</organism>
<keyword evidence="1" id="KW-0175">Coiled coil</keyword>
<feature type="coiled-coil region" evidence="1">
    <location>
        <begin position="703"/>
        <end position="773"/>
    </location>
</feature>
<evidence type="ECO:0000313" key="4">
    <source>
        <dbReference type="EMBL" id="KAK8865801.1"/>
    </source>
</evidence>
<feature type="domain" description="GDP/GTP exchange factor Sec2 N-terminal" evidence="3">
    <location>
        <begin position="687"/>
        <end position="764"/>
    </location>
</feature>
<accession>A0AAW0Z4A2</accession>
<feature type="compositionally biased region" description="Polar residues" evidence="2">
    <location>
        <begin position="498"/>
        <end position="508"/>
    </location>
</feature>
<feature type="compositionally biased region" description="Acidic residues" evidence="2">
    <location>
        <begin position="301"/>
        <end position="310"/>
    </location>
</feature>
<dbReference type="EMBL" id="JBCAWK010000002">
    <property type="protein sequence ID" value="KAK8865801.1"/>
    <property type="molecule type" value="Genomic_DNA"/>
</dbReference>
<feature type="compositionally biased region" description="Basic and acidic residues" evidence="2">
    <location>
        <begin position="342"/>
        <end position="381"/>
    </location>
</feature>
<dbReference type="Proteomes" id="UP001388673">
    <property type="component" value="Unassembled WGS sequence"/>
</dbReference>
<dbReference type="RefSeq" id="XP_066805280.1">
    <property type="nucleotide sequence ID" value="XM_066944079.1"/>
</dbReference>
<feature type="region of interest" description="Disordered" evidence="2">
    <location>
        <begin position="112"/>
        <end position="218"/>
    </location>
</feature>
<sequence length="955" mass="100653">MMPMHSGGMTPMAYYNTGYTGPSSPNISTANNQSFDFPGVTIPPRLKNIGRKLSQMSNDFLPPGTGNNTPEEEETKELAIQRKLSHEMAEVPGMGDEPIMCPFCNKPLPPSLLASQLTSGTGEHAHRPPASEQPTRPSTAAGTGSGSSRAGTPSRGEASSSSPAPTPGSSSSQAPSKSLLSPLPVTTPQKPQVLTATSESLAGTVREGDVANHTAAEGIVTDEELKRWSTLSGIPIPSLPPTVANPGPIPAPALQKAFPLLPPPPAPAAKLARPALPPSIDSHASSSKGFGFFGKASKDGDIEEDEDSDAEGSATGGYSRLTGPASPSDDEDEQAIVIKGKQPKDAAEKVIAKEDKPTQDVTVNRKKEKEEPQGEDGDKVEAVSSVFADARQEEKAENKEGAVQLKDAGNDEVKKVLQEVLGRVNEMSQSHAALLASHSTLLTSLKIARSNLAMAEANSEMLEDQLKRAAAPAPAGRSTAPRNVSGSTPSPATPNPPLRSSSHGTPRVTTEHVRSVTTTNPTATPATVASRTPVRVSLDDAKPRPTSLYIPSGSSAASQNVSTSDSSKSWGFWNGGKKKLPGGLGHVTVPSPAQVMAALDASRPNTPLTERKSLDFQTMVNATPSSQPSSIPEAGLLPVARTQTQTGVSRSLGGQPTLSRSMSTTNVPSRAVSSGNQSAPKAYVPTQELVKLRQAYSAAVAKMDTMSKELQELKTGKVEMEAELENLSQALFEEANKMVADERRKRAEAEENLKEVKEEREALRQTIKVLGGKVDDLDLKTVEKDAEEESGKEEETTAESSIVPRDLDKHYEALSKAIHHVGDGAEDDVETSPLAELPALSASYIDRIGIPAPTPRNVPIGFAMSSISREPEEIGREGEKPSLSVSLPAESNPWAMSSPDPPQIAMTAATPSPRPRDQLKLDQVTPRQDKVVAGEDEAHTGLGLNLDMSPGGGRT</sequence>
<feature type="compositionally biased region" description="Polar residues" evidence="2">
    <location>
        <begin position="552"/>
        <end position="569"/>
    </location>
</feature>
<feature type="compositionally biased region" description="Basic and acidic residues" evidence="2">
    <location>
        <begin position="927"/>
        <end position="939"/>
    </location>
</feature>
<evidence type="ECO:0000259" key="3">
    <source>
        <dbReference type="Pfam" id="PF06428"/>
    </source>
</evidence>
<feature type="compositionally biased region" description="Low complexity" evidence="2">
    <location>
        <begin position="135"/>
        <end position="188"/>
    </location>
</feature>
<dbReference type="InterPro" id="IPR009449">
    <property type="entry name" value="Sec2_N"/>
</dbReference>
<proteinExistence type="predicted"/>
<feature type="region of interest" description="Disordered" evidence="2">
    <location>
        <begin position="870"/>
        <end position="955"/>
    </location>
</feature>
<dbReference type="GeneID" id="92178207"/>
<feature type="compositionally biased region" description="Basic and acidic residues" evidence="2">
    <location>
        <begin position="390"/>
        <end position="400"/>
    </location>
</feature>
<evidence type="ECO:0000256" key="2">
    <source>
        <dbReference type="SAM" id="MobiDB-lite"/>
    </source>
</evidence>
<evidence type="ECO:0000313" key="5">
    <source>
        <dbReference type="Proteomes" id="UP001388673"/>
    </source>
</evidence>
<dbReference type="KEGG" id="kne:92178207"/>
<feature type="region of interest" description="Disordered" evidence="2">
    <location>
        <begin position="260"/>
        <end position="407"/>
    </location>
</feature>
<evidence type="ECO:0000256" key="1">
    <source>
        <dbReference type="SAM" id="Coils"/>
    </source>
</evidence>
<gene>
    <name evidence="4" type="ORF">IAR55_000948</name>
</gene>